<dbReference type="HOGENOM" id="CLU_3428357_0_0_0"/>
<organism evidence="1 2">
    <name type="scientific">Simkania negevensis (strain ATCC VR-1471 / DSM 27360 / Z)</name>
    <dbReference type="NCBI Taxonomy" id="331113"/>
    <lineage>
        <taxon>Bacteria</taxon>
        <taxon>Pseudomonadati</taxon>
        <taxon>Chlamydiota</taxon>
        <taxon>Chlamydiia</taxon>
        <taxon>Parachlamydiales</taxon>
        <taxon>Simkaniaceae</taxon>
        <taxon>Simkania</taxon>
    </lineage>
</organism>
<gene>
    <name evidence="1" type="ordered locus">SNE_A02830</name>
</gene>
<protein>
    <submittedName>
        <fullName evidence="1">Uncharacterized protein</fullName>
    </submittedName>
</protein>
<evidence type="ECO:0000313" key="2">
    <source>
        <dbReference type="Proteomes" id="UP000000496"/>
    </source>
</evidence>
<keyword evidence="2" id="KW-1185">Reference proteome</keyword>
<evidence type="ECO:0000313" key="1">
    <source>
        <dbReference type="EMBL" id="CCB88160.1"/>
    </source>
</evidence>
<accession>F8L610</accession>
<sequence>MRKFLTWLKFFVEKESKNPV</sequence>
<proteinExistence type="predicted"/>
<name>F8L610_SIMNZ</name>
<dbReference type="KEGG" id="sng:SNE_A02830"/>
<reference key="1">
    <citation type="journal article" date="2011" name="Mol. Biol. Evol.">
        <title>Unity in variety -- the pan-genome of the Chlamydiae.</title>
        <authorList>
            <person name="Collingro A."/>
            <person name="Tischler P."/>
            <person name="Weinmaier T."/>
            <person name="Penz T."/>
            <person name="Heinz E."/>
            <person name="Brunham R.C."/>
            <person name="Read T.D."/>
            <person name="Bavoil P.M."/>
            <person name="Sachse K."/>
            <person name="Kahane S."/>
            <person name="Friedman M.G."/>
            <person name="Rattei T."/>
            <person name="Myers G.S.A."/>
            <person name="Horn M."/>
        </authorList>
    </citation>
    <scope>NUCLEOTIDE SEQUENCE</scope>
    <source>
        <strain>Z</strain>
    </source>
</reference>
<reference evidence="1 2" key="2">
    <citation type="journal article" date="2011" name="Mol. Biol. Evol.">
        <title>Unity in variety--the pan-genome of the Chlamydiae.</title>
        <authorList>
            <person name="Collingro A."/>
            <person name="Tischler P."/>
            <person name="Weinmaier T."/>
            <person name="Penz T."/>
            <person name="Heinz E."/>
            <person name="Brunham R.C."/>
            <person name="Read T.D."/>
            <person name="Bavoil P.M."/>
            <person name="Sachse K."/>
            <person name="Kahane S."/>
            <person name="Friedman M.G."/>
            <person name="Rattei T."/>
            <person name="Myers G.S."/>
            <person name="Horn M."/>
        </authorList>
    </citation>
    <scope>NUCLEOTIDE SEQUENCE [LARGE SCALE GENOMIC DNA]</scope>
    <source>
        <strain evidence="2">ATCC VR-1471 / Z</strain>
    </source>
</reference>
<dbReference type="Proteomes" id="UP000000496">
    <property type="component" value="Chromosome gsn.131"/>
</dbReference>
<dbReference type="AlphaFoldDB" id="F8L610"/>
<dbReference type="EMBL" id="FR872582">
    <property type="protein sequence ID" value="CCB88160.1"/>
    <property type="molecule type" value="Genomic_DNA"/>
</dbReference>